<dbReference type="RefSeq" id="WP_104738031.1">
    <property type="nucleotide sequence ID" value="NZ_BMHR01000007.1"/>
</dbReference>
<dbReference type="PANTHER" id="PTHR30164:SF2">
    <property type="entry name" value="PROTEIN MTFA"/>
    <property type="match status" value="1"/>
</dbReference>
<dbReference type="InterPro" id="IPR010384">
    <property type="entry name" value="MtfA_fam"/>
</dbReference>
<dbReference type="InterPro" id="IPR024079">
    <property type="entry name" value="MetalloPept_cat_dom_sf"/>
</dbReference>
<dbReference type="Gene3D" id="1.10.472.150">
    <property type="entry name" value="Glucose-regulated metallo-peptidase M90, N-terminal domain"/>
    <property type="match status" value="1"/>
</dbReference>
<accession>A0A2P4EVR5</accession>
<dbReference type="Gene3D" id="3.40.390.10">
    <property type="entry name" value="Collagenase (Catalytic Domain)"/>
    <property type="match status" value="1"/>
</dbReference>
<dbReference type="Proteomes" id="UP000243451">
    <property type="component" value="Unassembled WGS sequence"/>
</dbReference>
<keyword evidence="2" id="KW-1185">Reference proteome</keyword>
<gene>
    <name evidence="1" type="ORF">C1949_08370</name>
</gene>
<keyword evidence="1" id="KW-0378">Hydrolase</keyword>
<evidence type="ECO:0000313" key="1">
    <source>
        <dbReference type="EMBL" id="POB03710.1"/>
    </source>
</evidence>
<dbReference type="GO" id="GO:0005829">
    <property type="term" value="C:cytosol"/>
    <property type="evidence" value="ECO:0007669"/>
    <property type="project" value="TreeGrafter"/>
</dbReference>
<reference evidence="1 2" key="1">
    <citation type="submission" date="2018-01" db="EMBL/GenBank/DDBJ databases">
        <title>Draft genome of the type strain Pseudomonas oceani DSM 100277 isolated from the deep water in Okinawa trough, northwestern Pacific Ocean.</title>
        <authorList>
            <person name="Gomila M."/>
            <person name="Mulet M."/>
            <person name="Garcia-Valdes E."/>
            <person name="Lalucat J."/>
        </authorList>
    </citation>
    <scope>NUCLEOTIDE SEQUENCE [LARGE SCALE GENOMIC DNA]</scope>
    <source>
        <strain evidence="1 2">DSM 100277</strain>
    </source>
</reference>
<organism evidence="1 2">
    <name type="scientific">Halopseudomonas oceani</name>
    <dbReference type="NCBI Taxonomy" id="1708783"/>
    <lineage>
        <taxon>Bacteria</taxon>
        <taxon>Pseudomonadati</taxon>
        <taxon>Pseudomonadota</taxon>
        <taxon>Gammaproteobacteria</taxon>
        <taxon>Pseudomonadales</taxon>
        <taxon>Pseudomonadaceae</taxon>
        <taxon>Halopseudomonas</taxon>
    </lineage>
</organism>
<dbReference type="GO" id="GO:0008237">
    <property type="term" value="F:metallopeptidase activity"/>
    <property type="evidence" value="ECO:0007669"/>
    <property type="project" value="InterPro"/>
</dbReference>
<name>A0A2P4EVR5_9GAMM</name>
<dbReference type="Pfam" id="PF06167">
    <property type="entry name" value="Peptidase_M90"/>
    <property type="match status" value="1"/>
</dbReference>
<dbReference type="OrthoDB" id="9786424at2"/>
<dbReference type="AlphaFoldDB" id="A0A2P4EVR5"/>
<comment type="caution">
    <text evidence="1">The sequence shown here is derived from an EMBL/GenBank/DDBJ whole genome shotgun (WGS) entry which is preliminary data.</text>
</comment>
<protein>
    <submittedName>
        <fullName evidence="1">Zn-dependent hydrolase</fullName>
    </submittedName>
</protein>
<dbReference type="GO" id="GO:0004177">
    <property type="term" value="F:aminopeptidase activity"/>
    <property type="evidence" value="ECO:0007669"/>
    <property type="project" value="TreeGrafter"/>
</dbReference>
<dbReference type="PANTHER" id="PTHR30164">
    <property type="entry name" value="MTFA PEPTIDASE"/>
    <property type="match status" value="1"/>
</dbReference>
<dbReference type="EMBL" id="PPSK01000006">
    <property type="protein sequence ID" value="POB03710.1"/>
    <property type="molecule type" value="Genomic_DNA"/>
</dbReference>
<dbReference type="SUPFAM" id="SSF55486">
    <property type="entry name" value="Metalloproteases ('zincins'), catalytic domain"/>
    <property type="match status" value="1"/>
</dbReference>
<sequence length="259" mass="30076">MGLLRWWRARSEQRRLQRVQAELDPALWQQALGDWLCYRHLNPEQRERLHDTALRFLLRKHLHPLEGVELDDVLRLRVAGMAALPVLEIGLDWYDGWQTLVLYDGPFRTRQKWRDEAGVVHEAVRELSGEAWLRGPVVLSLEDVSHSGRADGFNVVIHELAHTLDMRSSVANGSPPLHRGMSQTDWARDMQAAWDDLALRAERGEHLPLDAYALEAPAEFFAVLSESFFECPQVLHGTWPAVYRHLTDFYRQNPLRWHT</sequence>
<proteinExistence type="predicted"/>
<dbReference type="CDD" id="cd20169">
    <property type="entry name" value="Peptidase_M90_mtfA"/>
    <property type="match status" value="1"/>
</dbReference>
<dbReference type="InterPro" id="IPR042252">
    <property type="entry name" value="MtfA_N"/>
</dbReference>
<evidence type="ECO:0000313" key="2">
    <source>
        <dbReference type="Proteomes" id="UP000243451"/>
    </source>
</evidence>